<gene>
    <name evidence="2" type="ORF">LX87_04218</name>
</gene>
<evidence type="ECO:0000313" key="2">
    <source>
        <dbReference type="EMBL" id="RAJ94332.1"/>
    </source>
</evidence>
<evidence type="ECO:0000313" key="3">
    <source>
        <dbReference type="Proteomes" id="UP000248790"/>
    </source>
</evidence>
<dbReference type="EMBL" id="QLMC01000005">
    <property type="protein sequence ID" value="RAJ94332.1"/>
    <property type="molecule type" value="Genomic_DNA"/>
</dbReference>
<protein>
    <submittedName>
        <fullName evidence="2">Lipid A 3-O-deacylase PagL</fullName>
    </submittedName>
</protein>
<organism evidence="2 3">
    <name type="scientific">Larkinella arboricola</name>
    <dbReference type="NCBI Taxonomy" id="643671"/>
    <lineage>
        <taxon>Bacteria</taxon>
        <taxon>Pseudomonadati</taxon>
        <taxon>Bacteroidota</taxon>
        <taxon>Cytophagia</taxon>
        <taxon>Cytophagales</taxon>
        <taxon>Spirosomataceae</taxon>
        <taxon>Larkinella</taxon>
    </lineage>
</organism>
<dbReference type="Pfam" id="PF09411">
    <property type="entry name" value="PagL"/>
    <property type="match status" value="1"/>
</dbReference>
<dbReference type="OrthoDB" id="627554at2"/>
<reference evidence="2 3" key="1">
    <citation type="submission" date="2018-06" db="EMBL/GenBank/DDBJ databases">
        <title>Genomic Encyclopedia of Archaeal and Bacterial Type Strains, Phase II (KMG-II): from individual species to whole genera.</title>
        <authorList>
            <person name="Goeker M."/>
        </authorList>
    </citation>
    <scope>NUCLEOTIDE SEQUENCE [LARGE SCALE GENOMIC DNA]</scope>
    <source>
        <strain evidence="2 3">DSM 21851</strain>
    </source>
</reference>
<dbReference type="AlphaFoldDB" id="A0A327WSN2"/>
<feature type="signal peptide" evidence="1">
    <location>
        <begin position="1"/>
        <end position="22"/>
    </location>
</feature>
<name>A0A327WSN2_LARAB</name>
<sequence length="368" mass="41846">MNKALLYTFFLLTINLTGPALGQETNDTLAPQRQVGFAWQQGISKSNQVVPASRQTPIGLELTYSQMSLRRRAWENCRCFAQVGGYVNYITFRNPVPLGRTAGAGLFFEPLINYSRRLYYSVRVLAGLTYLTRVYDPVRNPTNDHFSMPVSALIGTGFTAHYRLTNQWNLTLGAIYNHISNAGTRLPNQGMNIPTVAFGAQYRVQPVVFPDTREWGRAPLGRRWMSRVLLMGSIRVLPKTDKKPEMALPVFGINVVGGYRVTRNHAFSAGFELVDDRYFKEQVITWTRGRVTDARQGTVLAGYEYWQGRFIFTAHHGWNLIRPQWYKPATYQRYNLLYQFPSRITAGMSVKAYGDNTKGFSVMAGYTL</sequence>
<evidence type="ECO:0000256" key="1">
    <source>
        <dbReference type="SAM" id="SignalP"/>
    </source>
</evidence>
<dbReference type="InterPro" id="IPR018550">
    <property type="entry name" value="Lipid-A_deacylase-rel"/>
</dbReference>
<proteinExistence type="predicted"/>
<keyword evidence="3" id="KW-1185">Reference proteome</keyword>
<keyword evidence="1" id="KW-0732">Signal</keyword>
<accession>A0A327WSN2</accession>
<feature type="chain" id="PRO_5016361282" evidence="1">
    <location>
        <begin position="23"/>
        <end position="368"/>
    </location>
</feature>
<dbReference type="Gene3D" id="2.40.160.20">
    <property type="match status" value="1"/>
</dbReference>
<comment type="caution">
    <text evidence="2">The sequence shown here is derived from an EMBL/GenBank/DDBJ whole genome shotgun (WGS) entry which is preliminary data.</text>
</comment>
<dbReference type="Proteomes" id="UP000248790">
    <property type="component" value="Unassembled WGS sequence"/>
</dbReference>